<keyword evidence="3" id="KW-0802">TPR repeat</keyword>
<evidence type="ECO:0000256" key="1">
    <source>
        <dbReference type="ARBA" id="ARBA00000085"/>
    </source>
</evidence>
<dbReference type="OrthoDB" id="9806995at2"/>
<reference evidence="6 7" key="1">
    <citation type="submission" date="2018-01" db="EMBL/GenBank/DDBJ databases">
        <title>A novel member of the phylum Bacteroidetes isolated from glacier ice.</title>
        <authorList>
            <person name="Liu Q."/>
            <person name="Xin Y.-H."/>
        </authorList>
    </citation>
    <scope>NUCLEOTIDE SEQUENCE [LARGE SCALE GENOMIC DNA]</scope>
    <source>
        <strain evidence="6 7">RB1R16</strain>
    </source>
</reference>
<name>A0A2S7SR98_9BACT</name>
<evidence type="ECO:0000256" key="2">
    <source>
        <dbReference type="ARBA" id="ARBA00012438"/>
    </source>
</evidence>
<accession>A0A2S7SR98</accession>
<feature type="repeat" description="TPR" evidence="3">
    <location>
        <begin position="93"/>
        <end position="126"/>
    </location>
</feature>
<dbReference type="InterPro" id="IPR036097">
    <property type="entry name" value="HisK_dim/P_sf"/>
</dbReference>
<organism evidence="6 7">
    <name type="scientific">Flavipsychrobacter stenotrophus</name>
    <dbReference type="NCBI Taxonomy" id="2077091"/>
    <lineage>
        <taxon>Bacteria</taxon>
        <taxon>Pseudomonadati</taxon>
        <taxon>Bacteroidota</taxon>
        <taxon>Chitinophagia</taxon>
        <taxon>Chitinophagales</taxon>
        <taxon>Chitinophagaceae</taxon>
        <taxon>Flavipsychrobacter</taxon>
    </lineage>
</organism>
<dbReference type="PROSITE" id="PS50005">
    <property type="entry name" value="TPR"/>
    <property type="match status" value="4"/>
</dbReference>
<dbReference type="SMART" id="SM00028">
    <property type="entry name" value="TPR"/>
    <property type="match status" value="7"/>
</dbReference>
<evidence type="ECO:0000313" key="6">
    <source>
        <dbReference type="EMBL" id="PQJ09429.1"/>
    </source>
</evidence>
<keyword evidence="4" id="KW-1133">Transmembrane helix</keyword>
<dbReference type="Gene3D" id="1.10.287.130">
    <property type="match status" value="1"/>
</dbReference>
<evidence type="ECO:0000256" key="3">
    <source>
        <dbReference type="PROSITE-ProRule" id="PRU00339"/>
    </source>
</evidence>
<feature type="transmembrane region" description="Helical" evidence="4">
    <location>
        <begin position="432"/>
        <end position="449"/>
    </location>
</feature>
<dbReference type="RefSeq" id="WP_105040879.1">
    <property type="nucleotide sequence ID" value="NZ_PPSL01000006.1"/>
</dbReference>
<proteinExistence type="predicted"/>
<dbReference type="InterPro" id="IPR003661">
    <property type="entry name" value="HisK_dim/P_dom"/>
</dbReference>
<feature type="repeat" description="TPR" evidence="3">
    <location>
        <begin position="133"/>
        <end position="166"/>
    </location>
</feature>
<gene>
    <name evidence="6" type="ORF">CJD36_019495</name>
</gene>
<dbReference type="Pfam" id="PF13424">
    <property type="entry name" value="TPR_12"/>
    <property type="match status" value="2"/>
</dbReference>
<feature type="repeat" description="TPR" evidence="3">
    <location>
        <begin position="173"/>
        <end position="206"/>
    </location>
</feature>
<comment type="caution">
    <text evidence="6">The sequence shown here is derived from an EMBL/GenBank/DDBJ whole genome shotgun (WGS) entry which is preliminary data.</text>
</comment>
<dbReference type="EC" id="2.7.13.3" evidence="2"/>
<comment type="catalytic activity">
    <reaction evidence="1">
        <text>ATP + protein L-histidine = ADP + protein N-phospho-L-histidine.</text>
        <dbReference type="EC" id="2.7.13.3"/>
    </reaction>
</comment>
<dbReference type="EMBL" id="PPSL01000006">
    <property type="protein sequence ID" value="PQJ09429.1"/>
    <property type="molecule type" value="Genomic_DNA"/>
</dbReference>
<dbReference type="SUPFAM" id="SSF48452">
    <property type="entry name" value="TPR-like"/>
    <property type="match status" value="3"/>
</dbReference>
<dbReference type="PANTHER" id="PTHR10098:SF108">
    <property type="entry name" value="TETRATRICOPEPTIDE REPEAT PROTEIN 28"/>
    <property type="match status" value="1"/>
</dbReference>
<protein>
    <recommendedName>
        <fullName evidence="2">histidine kinase</fullName>
        <ecNumber evidence="2">2.7.13.3</ecNumber>
    </recommendedName>
</protein>
<keyword evidence="4" id="KW-0812">Transmembrane</keyword>
<evidence type="ECO:0000313" key="7">
    <source>
        <dbReference type="Proteomes" id="UP000239872"/>
    </source>
</evidence>
<dbReference type="GO" id="GO:0000155">
    <property type="term" value="F:phosphorelay sensor kinase activity"/>
    <property type="evidence" value="ECO:0007669"/>
    <property type="project" value="InterPro"/>
</dbReference>
<dbReference type="InterPro" id="IPR019734">
    <property type="entry name" value="TPR_rpt"/>
</dbReference>
<dbReference type="CDD" id="cd00082">
    <property type="entry name" value="HisKA"/>
    <property type="match status" value="1"/>
</dbReference>
<evidence type="ECO:0000256" key="5">
    <source>
        <dbReference type="SAM" id="SignalP"/>
    </source>
</evidence>
<keyword evidence="5" id="KW-0732">Signal</keyword>
<feature type="repeat" description="TPR" evidence="3">
    <location>
        <begin position="213"/>
        <end position="246"/>
    </location>
</feature>
<sequence length="552" mass="62131">MNCRQFIDSIVRYLLLLTLLFSVADVVAQNNEGNEKITDSVIKASSHLNDTVRIALLNRAAAAKVRTNPLEGITYAEQALALAQKTKWNKGVADAYYNLGKNKLVRADYRTALQDLESALKLEESAKNSARIIETYFAMGDVFVKLSKYPTASDYYFKALKIAEQEKRTDDIATCLIYIGDLFRASGDYEKALTYFSKGVENCTATGNNIGLAVSLRNIGNVYYTKGNTDKAEAYYNQALSVARQGNDKRNIAENLVNMSIIYSDKGENDRALENAFNALNIYKEIGDKSGIGNLLGNIGTTYLLSATRDGHSESGKYIPASKRATLNKAIDYLQQALTIEKELGELTAIPQFYENLSEAYSLQGNYKKAFEAHSDFVTYKDSAESLQRSKEIATINMEYEFTKQKDSIKMQKMLTEQRLSVEQILRKREKVYYISGLVVLLLVAVFIFRSLRTQQKLNQTITRLVAEQELTIEQRTADLRITNEKLRALISFNAHQIREPLTRITGTLSIREDVEPEEFMNDFVPLMEKAAKDLDNAIKDVLANAQNNDIS</sequence>
<dbReference type="Proteomes" id="UP000239872">
    <property type="component" value="Unassembled WGS sequence"/>
</dbReference>
<keyword evidence="7" id="KW-1185">Reference proteome</keyword>
<evidence type="ECO:0000256" key="4">
    <source>
        <dbReference type="SAM" id="Phobius"/>
    </source>
</evidence>
<dbReference type="SUPFAM" id="SSF47384">
    <property type="entry name" value="Homodimeric domain of signal transducing histidine kinase"/>
    <property type="match status" value="1"/>
</dbReference>
<feature type="chain" id="PRO_5015518545" description="histidine kinase" evidence="5">
    <location>
        <begin position="29"/>
        <end position="552"/>
    </location>
</feature>
<dbReference type="PANTHER" id="PTHR10098">
    <property type="entry name" value="RAPSYN-RELATED"/>
    <property type="match status" value="1"/>
</dbReference>
<feature type="signal peptide" evidence="5">
    <location>
        <begin position="1"/>
        <end position="28"/>
    </location>
</feature>
<dbReference type="InterPro" id="IPR011990">
    <property type="entry name" value="TPR-like_helical_dom_sf"/>
</dbReference>
<keyword evidence="4" id="KW-0472">Membrane</keyword>
<dbReference type="AlphaFoldDB" id="A0A2S7SR98"/>
<dbReference type="Gene3D" id="1.25.40.10">
    <property type="entry name" value="Tetratricopeptide repeat domain"/>
    <property type="match status" value="3"/>
</dbReference>